<organism evidence="2 3">
    <name type="scientific">Microbacterium rhizomatis</name>
    <dbReference type="NCBI Taxonomy" id="1631477"/>
    <lineage>
        <taxon>Bacteria</taxon>
        <taxon>Bacillati</taxon>
        <taxon>Actinomycetota</taxon>
        <taxon>Actinomycetes</taxon>
        <taxon>Micrococcales</taxon>
        <taxon>Microbacteriaceae</taxon>
        <taxon>Microbacterium</taxon>
    </lineage>
</organism>
<feature type="transmembrane region" description="Helical" evidence="1">
    <location>
        <begin position="365"/>
        <end position="386"/>
    </location>
</feature>
<protein>
    <submittedName>
        <fullName evidence="2">Uncharacterized protein</fullName>
    </submittedName>
</protein>
<feature type="transmembrane region" description="Helical" evidence="1">
    <location>
        <begin position="96"/>
        <end position="117"/>
    </location>
</feature>
<dbReference type="OrthoDB" id="3268054at2"/>
<comment type="caution">
    <text evidence="2">The sequence shown here is derived from an EMBL/GenBank/DDBJ whole genome shotgun (WGS) entry which is preliminary data.</text>
</comment>
<dbReference type="Proteomes" id="UP000325827">
    <property type="component" value="Unassembled WGS sequence"/>
</dbReference>
<evidence type="ECO:0000313" key="2">
    <source>
        <dbReference type="EMBL" id="KAA9104491.1"/>
    </source>
</evidence>
<feature type="transmembrane region" description="Helical" evidence="1">
    <location>
        <begin position="269"/>
        <end position="289"/>
    </location>
</feature>
<proteinExistence type="predicted"/>
<feature type="transmembrane region" description="Helical" evidence="1">
    <location>
        <begin position="309"/>
        <end position="329"/>
    </location>
</feature>
<accession>A0A5J5IVW0</accession>
<feature type="transmembrane region" description="Helical" evidence="1">
    <location>
        <begin position="129"/>
        <end position="150"/>
    </location>
</feature>
<keyword evidence="3" id="KW-1185">Reference proteome</keyword>
<dbReference type="AlphaFoldDB" id="A0A5J5IVW0"/>
<dbReference type="EMBL" id="VYSA01000008">
    <property type="protein sequence ID" value="KAA9104491.1"/>
    <property type="molecule type" value="Genomic_DNA"/>
</dbReference>
<dbReference type="RefSeq" id="WP_150450674.1">
    <property type="nucleotide sequence ID" value="NZ_VYSA01000008.1"/>
</dbReference>
<keyword evidence="1" id="KW-0472">Membrane</keyword>
<evidence type="ECO:0000256" key="1">
    <source>
        <dbReference type="SAM" id="Phobius"/>
    </source>
</evidence>
<keyword evidence="1" id="KW-0812">Transmembrane</keyword>
<feature type="transmembrane region" description="Helical" evidence="1">
    <location>
        <begin position="63"/>
        <end position="84"/>
    </location>
</feature>
<feature type="transmembrane region" description="Helical" evidence="1">
    <location>
        <begin position="170"/>
        <end position="193"/>
    </location>
</feature>
<reference evidence="3" key="1">
    <citation type="submission" date="2019-09" db="EMBL/GenBank/DDBJ databases">
        <title>Mumia zhuanghuii sp. nov. isolated from the intestinal contents of plateau pika (Ochotona curzoniae) in the Qinghai-Tibet plateau of China.</title>
        <authorList>
            <person name="Tian Z."/>
        </authorList>
    </citation>
    <scope>NUCLEOTIDE SEQUENCE [LARGE SCALE GENOMIC DNA]</scope>
    <source>
        <strain evidence="3">JCM 30598</strain>
    </source>
</reference>
<sequence length="459" mass="47288">MVNQDPFRRLLRWYPRAWRERNGDVLLGVMLDAAEQTGRNTPTLSERWSVITHGLGTRLDRRVAFAATILALVTAAATGLLTAWGTGFPATATGAWLFPALAVFVGPVFVVAAVSALARDRGFLTEPRAVITIILATLALAVATLAQISWALGFDAADQGVRATGLAAAWSWLFVGAWAVGAAAIAFVVDALLRRTRVRAVVIVILAVVAGILLAPAVGLSLISPYTVAIAASVLAVAVVRGRRPVVPAPQPAVVTAVEAKVVPARTRVAARLLAVMATAASGFGAVYAVTGSAWGPARDATEAMVQGIIVSLTAAIPLIAAIGIIAAARSRATPAQTWGPLMLAVLAVAAVAVAYRGAPAWENMAGGFAVGSVLGGAAIAWWTALRLPGIAKTRVTVAVLIGVVYAAFLGILIAPMLAFILPLLAAAFAIWTPGRPPRLRPSHTVASPASSGPLPRLS</sequence>
<feature type="transmembrane region" description="Helical" evidence="1">
    <location>
        <begin position="398"/>
        <end position="431"/>
    </location>
</feature>
<keyword evidence="1" id="KW-1133">Transmembrane helix</keyword>
<feature type="transmembrane region" description="Helical" evidence="1">
    <location>
        <begin position="223"/>
        <end position="240"/>
    </location>
</feature>
<name>A0A5J5IVW0_9MICO</name>
<feature type="transmembrane region" description="Helical" evidence="1">
    <location>
        <begin position="200"/>
        <end position="217"/>
    </location>
</feature>
<feature type="transmembrane region" description="Helical" evidence="1">
    <location>
        <begin position="341"/>
        <end position="359"/>
    </location>
</feature>
<gene>
    <name evidence="2" type="ORF">F6B43_19165</name>
</gene>
<evidence type="ECO:0000313" key="3">
    <source>
        <dbReference type="Proteomes" id="UP000325827"/>
    </source>
</evidence>